<evidence type="ECO:0000256" key="3">
    <source>
        <dbReference type="SAM" id="MobiDB-lite"/>
    </source>
</evidence>
<dbReference type="OrthoDB" id="371494at2759"/>
<dbReference type="GO" id="GO:0005615">
    <property type="term" value="C:extracellular space"/>
    <property type="evidence" value="ECO:0007669"/>
    <property type="project" value="TreeGrafter"/>
</dbReference>
<comment type="caution">
    <text evidence="5">The sequence shown here is derived from an EMBL/GenBank/DDBJ whole genome shotgun (WGS) entry which is preliminary data.</text>
</comment>
<accession>A0A834HZL1</accession>
<reference evidence="5" key="1">
    <citation type="submission" date="2020-08" db="EMBL/GenBank/DDBJ databases">
        <title>Genome sequencing and assembly of the red palm weevil Rhynchophorus ferrugineus.</title>
        <authorList>
            <person name="Dias G.B."/>
            <person name="Bergman C.M."/>
            <person name="Manee M."/>
        </authorList>
    </citation>
    <scope>NUCLEOTIDE SEQUENCE</scope>
    <source>
        <strain evidence="5">AA-2017</strain>
        <tissue evidence="5">Whole larva</tissue>
    </source>
</reference>
<dbReference type="GO" id="GO:0042302">
    <property type="term" value="F:structural constituent of cuticle"/>
    <property type="evidence" value="ECO:0007669"/>
    <property type="project" value="UniProtKB-UniRule"/>
</dbReference>
<feature type="region of interest" description="Disordered" evidence="3">
    <location>
        <begin position="144"/>
        <end position="169"/>
    </location>
</feature>
<keyword evidence="1 2" id="KW-0193">Cuticle</keyword>
<evidence type="ECO:0000256" key="4">
    <source>
        <dbReference type="SAM" id="SignalP"/>
    </source>
</evidence>
<dbReference type="EMBL" id="JAACXV010014226">
    <property type="protein sequence ID" value="KAF7269436.1"/>
    <property type="molecule type" value="Genomic_DNA"/>
</dbReference>
<feature type="chain" id="PRO_5032761888" evidence="4">
    <location>
        <begin position="22"/>
        <end position="935"/>
    </location>
</feature>
<feature type="region of interest" description="Disordered" evidence="3">
    <location>
        <begin position="478"/>
        <end position="510"/>
    </location>
</feature>
<dbReference type="Proteomes" id="UP000625711">
    <property type="component" value="Unassembled WGS sequence"/>
</dbReference>
<dbReference type="PANTHER" id="PTHR12236:SF86">
    <property type="entry name" value="CCP84AC-RELATED"/>
    <property type="match status" value="1"/>
</dbReference>
<dbReference type="AlphaFoldDB" id="A0A834HZL1"/>
<dbReference type="InterPro" id="IPR051217">
    <property type="entry name" value="Insect_Cuticle_Struc_Prot"/>
</dbReference>
<evidence type="ECO:0000256" key="2">
    <source>
        <dbReference type="PROSITE-ProRule" id="PRU00497"/>
    </source>
</evidence>
<feature type="signal peptide" evidence="4">
    <location>
        <begin position="1"/>
        <end position="21"/>
    </location>
</feature>
<feature type="compositionally biased region" description="Low complexity" evidence="3">
    <location>
        <begin position="493"/>
        <end position="507"/>
    </location>
</feature>
<dbReference type="InterPro" id="IPR000618">
    <property type="entry name" value="Insect_cuticle"/>
</dbReference>
<feature type="compositionally biased region" description="Basic and acidic residues" evidence="3">
    <location>
        <begin position="478"/>
        <end position="487"/>
    </location>
</feature>
<feature type="compositionally biased region" description="Basic and acidic residues" evidence="3">
    <location>
        <begin position="120"/>
        <end position="134"/>
    </location>
</feature>
<evidence type="ECO:0000256" key="1">
    <source>
        <dbReference type="ARBA" id="ARBA00022460"/>
    </source>
</evidence>
<evidence type="ECO:0000313" key="5">
    <source>
        <dbReference type="EMBL" id="KAF7269436.1"/>
    </source>
</evidence>
<feature type="region of interest" description="Disordered" evidence="3">
    <location>
        <begin position="836"/>
        <end position="898"/>
    </location>
</feature>
<dbReference type="Pfam" id="PF00379">
    <property type="entry name" value="Chitin_bind_4"/>
    <property type="match status" value="1"/>
</dbReference>
<gene>
    <name evidence="5" type="ORF">GWI33_017540</name>
</gene>
<name>A0A834HZL1_RHYFE</name>
<dbReference type="PANTHER" id="PTHR12236">
    <property type="entry name" value="STRUCTURAL CONTITUENT OF CUTICLE"/>
    <property type="match status" value="1"/>
</dbReference>
<dbReference type="PROSITE" id="PS51155">
    <property type="entry name" value="CHIT_BIND_RR_2"/>
    <property type="match status" value="1"/>
</dbReference>
<evidence type="ECO:0000313" key="6">
    <source>
        <dbReference type="Proteomes" id="UP000625711"/>
    </source>
</evidence>
<proteinExistence type="predicted"/>
<keyword evidence="4" id="KW-0732">Signal</keyword>
<sequence>MKRCLTQVTLVVILTCMVTTAKKPPGYVEQPKEYDANPPKYHYGYEIQDEKVTQGKDEKRDGIYAQGRYYINKGTEGSQSVKYFADDWGYHPVVEYENNGPYSKTRAKFVFGAEAIKLENNEKTIPEDPNDPGKADNLAKLNLPQSLSGSQPASSALPQEQLNNPNTQKSQTVPLLNYRQNPPVTPATYTVLTNPSTHISQTNPPGGTRNVVILSTSSPDIVDQGQTGSTSLNNNFVKTEPTSSTAQPQLILNDQDNGQVLQPQSVYFVRQQHDIPNVPVVAQNGINIPKNQIQTSSQVLDYPYYENQQVITDNKPPNKQQNYFTVVPQEQVLIKDNGNTLDDKYNQNPETAALIKGPDEVVGIQQEYLDTNGGTISSTPPSINKLIESTKNLVTGLDVLNINEAFDQSNTGSKDVETNTLESLLQKYVTPSLAPTIGQTVENNHLQIVPSTTPTPPIVTTQINFLRQPIIVAESRNEKPVVEKTEENQEQYSTSSRSSLTSTTTETPIKKSDGNAEVVVTPRPVSSKFLAPITAGIQLQSIEEQLVTESNSVESDESFKNDQVYVQVQKTLPFYLGMYQYPTGLGLQVNNETRRGNQVSIEERASENMELGKTLLYFPGEQTSGQQLVNLVSQVPGLTGDFSRNIVVGVDQRTGHSENVQSALTSQTVNKYVDASHSIQLPPIQYADAQFGNVRIEPKISLTSEGVQSNIQEQRVEKVEYNIPGAIYERKQIFVQKPAERIIEKPAPRYTGNPYPAPPQAYLLQIPGVFSQYKYSTLVRNSLQPNNVPQQVNPVKRHQPHKLRKLNLLVFPGSKSGQFRNILGDLETSQSSRYSNAQLNNGYLPPGSQKKNKCNEPQTSSSQIHSQVVRKPEQYIGPIPPRQEMQPPSASGYRSARSSFDEKSIRLEYGFMPPLIPSLEIDEMGQPIHREESKI</sequence>
<feature type="region of interest" description="Disordered" evidence="3">
    <location>
        <begin position="120"/>
        <end position="139"/>
    </location>
</feature>
<organism evidence="5 6">
    <name type="scientific">Rhynchophorus ferrugineus</name>
    <name type="common">Red palm weevil</name>
    <name type="synonym">Curculio ferrugineus</name>
    <dbReference type="NCBI Taxonomy" id="354439"/>
    <lineage>
        <taxon>Eukaryota</taxon>
        <taxon>Metazoa</taxon>
        <taxon>Ecdysozoa</taxon>
        <taxon>Arthropoda</taxon>
        <taxon>Hexapoda</taxon>
        <taxon>Insecta</taxon>
        <taxon>Pterygota</taxon>
        <taxon>Neoptera</taxon>
        <taxon>Endopterygota</taxon>
        <taxon>Coleoptera</taxon>
        <taxon>Polyphaga</taxon>
        <taxon>Cucujiformia</taxon>
        <taxon>Curculionidae</taxon>
        <taxon>Dryophthorinae</taxon>
        <taxon>Rhynchophorus</taxon>
    </lineage>
</organism>
<keyword evidence="6" id="KW-1185">Reference proteome</keyword>
<protein>
    <submittedName>
        <fullName evidence="5">Uncharacterized protein</fullName>
    </submittedName>
</protein>
<dbReference type="GO" id="GO:0031012">
    <property type="term" value="C:extracellular matrix"/>
    <property type="evidence" value="ECO:0007669"/>
    <property type="project" value="TreeGrafter"/>
</dbReference>
<feature type="compositionally biased region" description="Polar residues" evidence="3">
    <location>
        <begin position="855"/>
        <end position="866"/>
    </location>
</feature>